<keyword evidence="2" id="KW-0547">Nucleotide-binding</keyword>
<gene>
    <name evidence="10" type="ORF">A6R68_11805</name>
</gene>
<feature type="non-terminal residue" evidence="10">
    <location>
        <position position="1"/>
    </location>
</feature>
<dbReference type="FunFam" id="1.20.120.720:FF:000001">
    <property type="entry name" value="Myosin heavy chain, muscle"/>
    <property type="match status" value="1"/>
</dbReference>
<dbReference type="EMBL" id="LZPO01117694">
    <property type="protein sequence ID" value="OBS57070.1"/>
    <property type="molecule type" value="Genomic_DNA"/>
</dbReference>
<dbReference type="Gene3D" id="1.10.10.820">
    <property type="match status" value="1"/>
</dbReference>
<keyword evidence="11" id="KW-1185">Reference proteome</keyword>
<dbReference type="Gene3D" id="2.30.30.360">
    <property type="entry name" value="Myosin S1 fragment, N-terminal"/>
    <property type="match status" value="1"/>
</dbReference>
<protein>
    <recommendedName>
        <fullName evidence="9">Myosin motor domain-containing protein</fullName>
    </recommendedName>
</protein>
<dbReference type="GO" id="GO:0007015">
    <property type="term" value="P:actin filament organization"/>
    <property type="evidence" value="ECO:0007669"/>
    <property type="project" value="TreeGrafter"/>
</dbReference>
<evidence type="ECO:0000259" key="9">
    <source>
        <dbReference type="PROSITE" id="PS51456"/>
    </source>
</evidence>
<keyword evidence="5 8" id="KW-0518">Myosin</keyword>
<evidence type="ECO:0000256" key="3">
    <source>
        <dbReference type="ARBA" id="ARBA00022840"/>
    </source>
</evidence>
<keyword evidence="6" id="KW-0505">Motor protein</keyword>
<dbReference type="Pfam" id="PF00063">
    <property type="entry name" value="Myosin_head"/>
    <property type="match status" value="2"/>
</dbReference>
<accession>A0A1A6FU19</accession>
<comment type="caution">
    <text evidence="8">Lacks conserved residue(s) required for the propagation of feature annotation.</text>
</comment>
<evidence type="ECO:0000313" key="11">
    <source>
        <dbReference type="Proteomes" id="UP000092124"/>
    </source>
</evidence>
<name>A0A1A6FU19_NEOLE</name>
<organism evidence="10 11">
    <name type="scientific">Neotoma lepida</name>
    <name type="common">Desert woodrat</name>
    <dbReference type="NCBI Taxonomy" id="56216"/>
    <lineage>
        <taxon>Eukaryota</taxon>
        <taxon>Metazoa</taxon>
        <taxon>Chordata</taxon>
        <taxon>Craniata</taxon>
        <taxon>Vertebrata</taxon>
        <taxon>Euteleostomi</taxon>
        <taxon>Mammalia</taxon>
        <taxon>Eutheria</taxon>
        <taxon>Euarchontoglires</taxon>
        <taxon>Glires</taxon>
        <taxon>Rodentia</taxon>
        <taxon>Myomorpha</taxon>
        <taxon>Muroidea</taxon>
        <taxon>Cricetidae</taxon>
        <taxon>Neotominae</taxon>
        <taxon>Neotoma</taxon>
    </lineage>
</organism>
<dbReference type="GO" id="GO:0000146">
    <property type="term" value="F:microfilament motor activity"/>
    <property type="evidence" value="ECO:0007669"/>
    <property type="project" value="TreeGrafter"/>
</dbReference>
<dbReference type="GO" id="GO:0005737">
    <property type="term" value="C:cytoplasm"/>
    <property type="evidence" value="ECO:0007669"/>
    <property type="project" value="TreeGrafter"/>
</dbReference>
<dbReference type="AlphaFoldDB" id="A0A1A6FU19"/>
<dbReference type="PANTHER" id="PTHR13140">
    <property type="entry name" value="MYOSIN"/>
    <property type="match status" value="1"/>
</dbReference>
<comment type="caution">
    <text evidence="10">The sequence shown here is derived from an EMBL/GenBank/DDBJ whole genome shotgun (WGS) entry which is preliminary data.</text>
</comment>
<dbReference type="FunFam" id="1.10.10.820:FF:000001">
    <property type="entry name" value="Myosin heavy chain"/>
    <property type="match status" value="1"/>
</dbReference>
<dbReference type="InterPro" id="IPR036961">
    <property type="entry name" value="Kinesin_motor_dom_sf"/>
</dbReference>
<dbReference type="GO" id="GO:0016459">
    <property type="term" value="C:myosin complex"/>
    <property type="evidence" value="ECO:0007669"/>
    <property type="project" value="UniProtKB-KW"/>
</dbReference>
<reference evidence="10 11" key="1">
    <citation type="submission" date="2016-06" db="EMBL/GenBank/DDBJ databases">
        <title>The Draft Genome Sequence and Annotation of the Desert Woodrat Neotoma lepida.</title>
        <authorList>
            <person name="Campbell M."/>
            <person name="Oakeson K.F."/>
            <person name="Yandell M."/>
            <person name="Halpert J.R."/>
            <person name="Dearing D."/>
        </authorList>
    </citation>
    <scope>NUCLEOTIDE SEQUENCE [LARGE SCALE GENOMIC DNA]</scope>
    <source>
        <strain evidence="10">417</strain>
        <tissue evidence="10">Liver</tissue>
    </source>
</reference>
<dbReference type="Gene3D" id="1.20.120.720">
    <property type="entry name" value="Myosin VI head, motor domain, U50 subdomain"/>
    <property type="match status" value="1"/>
</dbReference>
<dbReference type="STRING" id="56216.A0A1A6FU19"/>
<dbReference type="GO" id="GO:0016020">
    <property type="term" value="C:membrane"/>
    <property type="evidence" value="ECO:0007669"/>
    <property type="project" value="TreeGrafter"/>
</dbReference>
<dbReference type="GO" id="GO:0051015">
    <property type="term" value="F:actin filament binding"/>
    <property type="evidence" value="ECO:0007669"/>
    <property type="project" value="InterPro"/>
</dbReference>
<evidence type="ECO:0000256" key="4">
    <source>
        <dbReference type="ARBA" id="ARBA00023054"/>
    </source>
</evidence>
<keyword evidence="4" id="KW-0175">Coiled coil</keyword>
<evidence type="ECO:0000256" key="5">
    <source>
        <dbReference type="ARBA" id="ARBA00023123"/>
    </source>
</evidence>
<dbReference type="Proteomes" id="UP000092124">
    <property type="component" value="Unassembled WGS sequence"/>
</dbReference>
<dbReference type="SUPFAM" id="SSF52540">
    <property type="entry name" value="P-loop containing nucleoside triphosphate hydrolases"/>
    <property type="match status" value="1"/>
</dbReference>
<keyword evidence="3" id="KW-0067">ATP-binding</keyword>
<dbReference type="GO" id="GO:0015031">
    <property type="term" value="P:protein transport"/>
    <property type="evidence" value="ECO:0007669"/>
    <property type="project" value="UniProtKB-KW"/>
</dbReference>
<dbReference type="SUPFAM" id="SSF50084">
    <property type="entry name" value="Myosin S1 fragment, N-terminal domain"/>
    <property type="match status" value="1"/>
</dbReference>
<dbReference type="InterPro" id="IPR027417">
    <property type="entry name" value="P-loop_NTPase"/>
</dbReference>
<evidence type="ECO:0000256" key="8">
    <source>
        <dbReference type="PROSITE-ProRule" id="PRU00782"/>
    </source>
</evidence>
<feature type="domain" description="Myosin motor" evidence="9">
    <location>
        <begin position="36"/>
        <end position="332"/>
    </location>
</feature>
<evidence type="ECO:0000256" key="1">
    <source>
        <dbReference type="ARBA" id="ARBA00008314"/>
    </source>
</evidence>
<dbReference type="InterPro" id="IPR008989">
    <property type="entry name" value="Myosin_S1_N"/>
</dbReference>
<keyword evidence="7 8" id="KW-0009">Actin-binding</keyword>
<dbReference type="PROSITE" id="PS51456">
    <property type="entry name" value="MYOSIN_MOTOR"/>
    <property type="match status" value="1"/>
</dbReference>
<dbReference type="GO" id="GO:0005524">
    <property type="term" value="F:ATP binding"/>
    <property type="evidence" value="ECO:0007669"/>
    <property type="project" value="UniProtKB-KW"/>
</dbReference>
<proteinExistence type="inferred from homology"/>
<dbReference type="Gene3D" id="1.20.58.530">
    <property type="match status" value="1"/>
</dbReference>
<evidence type="ECO:0000313" key="10">
    <source>
        <dbReference type="EMBL" id="OBS57070.1"/>
    </source>
</evidence>
<evidence type="ECO:0000256" key="6">
    <source>
        <dbReference type="ARBA" id="ARBA00023175"/>
    </source>
</evidence>
<dbReference type="InterPro" id="IPR001609">
    <property type="entry name" value="Myosin_head_motor_dom-like"/>
</dbReference>
<evidence type="ECO:0000256" key="2">
    <source>
        <dbReference type="ARBA" id="ARBA00022741"/>
    </source>
</evidence>
<dbReference type="SMART" id="SM00242">
    <property type="entry name" value="MYSc"/>
    <property type="match status" value="1"/>
</dbReference>
<evidence type="ECO:0000256" key="7">
    <source>
        <dbReference type="ARBA" id="ARBA00023203"/>
    </source>
</evidence>
<dbReference type="OrthoDB" id="312459at2759"/>
<comment type="similarity">
    <text evidence="1 8">Belongs to the TRAFAC class myosin-kinesin ATPase superfamily. Myosin family.</text>
</comment>
<dbReference type="PANTHER" id="PTHR13140:SF857">
    <property type="entry name" value="MYOSIN-11"/>
    <property type="match status" value="1"/>
</dbReference>
<dbReference type="Gene3D" id="3.40.850.10">
    <property type="entry name" value="Kinesin motor domain"/>
    <property type="match status" value="2"/>
</dbReference>
<sequence length="332" mass="37939">KKKCWIHDGKNAYIEAEVKESDDDGKVLVETRDGETYSGLFCVAINPYKWLPVYQKEVMAAYQKKRRSEAPPHIFAVANSALQEMLRNFLEKSRVVYQQPEERNYHIFYQILSGKQELQDMLLVSTNPSDFHICSCGVVAVESLDDAEEFLATEKAIDILGFLPDEKFGCYKIIGAIMHIGNLKFRQNPREEQLEADGTENADKAASLMGISSSELVKGLIYTRIKVGNEYVTRSQNVQQRMFILEQEEYRKEGLDWIFIDYGLDLQACIDLIEKEVASVNRWGMDLEGSVHLLLMVFVYRIPGIPAKLSCIEVYFGDKSEQAKAFAFLKIL</sequence>